<dbReference type="Pfam" id="PF26078">
    <property type="entry name" value="Baseplate_J_M"/>
    <property type="match status" value="1"/>
</dbReference>
<gene>
    <name evidence="4" type="ORF">ERS852582_00979</name>
</gene>
<evidence type="ECO:0000313" key="4">
    <source>
        <dbReference type="EMBL" id="CUM88730.1"/>
    </source>
</evidence>
<accession>A0A173SER3</accession>
<comment type="similarity">
    <text evidence="1">Belongs to the Mu gp47/PBSX XkdT family.</text>
</comment>
<evidence type="ECO:0000259" key="2">
    <source>
        <dbReference type="Pfam" id="PF26078"/>
    </source>
</evidence>
<dbReference type="InterPro" id="IPR052399">
    <property type="entry name" value="Phage_Baseplate_Assmbl_Protein"/>
</dbReference>
<sequence length="399" mass="44039">MYEGETHEVILDRMLKRVSDKFDKREGSILWDTHSPTAFEFQLLYIELDTILREAYGDTASREFLIRRCKERGIAPDEATHAILKGEFTPKNIDVTGKRFNISSLNFKVVEQIADGEYKVECETPGVVGNQQLGTMIPIEYIEGLETAELTGVLIPGEDEEDTEALRKRYFDSFNEKAFGGNVQDYLTKTNSIPGVGSTKVTRVWNNDISPASMIPSVKVKSWYESTINTLSGDAADWLRTVYTAAAEKKLTTGGTVLLTILNSDYGIASSTLLETVQNTIDPPENAGDGYGLAPIGHVVSVKSADAVQVQVKTTLTFDSGYSWSNLQNSINTAISDYLLELRKSWADTAFLVVRVSQIETRLLSIKGIVDIDNTRINGTAENLTLGRYEVPMFGGASA</sequence>
<reference evidence="4 5" key="1">
    <citation type="submission" date="2015-09" db="EMBL/GenBank/DDBJ databases">
        <authorList>
            <consortium name="Pathogen Informatics"/>
        </authorList>
    </citation>
    <scope>NUCLEOTIDE SEQUENCE [LARGE SCALE GENOMIC DNA]</scope>
    <source>
        <strain evidence="4 5">2789STDY5834970</strain>
    </source>
</reference>
<organism evidence="4 5">
    <name type="scientific">Faecalibacterium prausnitzii</name>
    <dbReference type="NCBI Taxonomy" id="853"/>
    <lineage>
        <taxon>Bacteria</taxon>
        <taxon>Bacillati</taxon>
        <taxon>Bacillota</taxon>
        <taxon>Clostridia</taxon>
        <taxon>Eubacteriales</taxon>
        <taxon>Oscillospiraceae</taxon>
        <taxon>Faecalibacterium</taxon>
    </lineage>
</organism>
<dbReference type="PANTHER" id="PTHR37829">
    <property type="entry name" value="PHAGE-LIKE ELEMENT PBSX PROTEIN XKDT"/>
    <property type="match status" value="1"/>
</dbReference>
<protein>
    <submittedName>
        <fullName evidence="4">Uncharacterized homolog of phage Mu protein gp47</fullName>
    </submittedName>
</protein>
<dbReference type="RefSeq" id="WP_055185582.1">
    <property type="nucleotide sequence ID" value="NZ_CYXN01000005.1"/>
</dbReference>
<proteinExistence type="inferred from homology"/>
<dbReference type="EMBL" id="CYXN01000005">
    <property type="protein sequence ID" value="CUM88730.1"/>
    <property type="molecule type" value="Genomic_DNA"/>
</dbReference>
<name>A0A173SER3_9FIRM</name>
<dbReference type="InterPro" id="IPR058530">
    <property type="entry name" value="Baseplate_J-like_C"/>
</dbReference>
<dbReference type="InterPro" id="IPR058531">
    <property type="entry name" value="Baseplate_J_M"/>
</dbReference>
<feature type="domain" description="Baseplate J-like C-terminal" evidence="3">
    <location>
        <begin position="310"/>
        <end position="396"/>
    </location>
</feature>
<evidence type="ECO:0000256" key="1">
    <source>
        <dbReference type="ARBA" id="ARBA00038087"/>
    </source>
</evidence>
<dbReference type="Pfam" id="PF26079">
    <property type="entry name" value="Baseplate_J_C"/>
    <property type="match status" value="1"/>
</dbReference>
<dbReference type="OrthoDB" id="2554267at2"/>
<dbReference type="PANTHER" id="PTHR37829:SF3">
    <property type="entry name" value="PROTEIN JAYE-RELATED"/>
    <property type="match status" value="1"/>
</dbReference>
<dbReference type="AlphaFoldDB" id="A0A173SER3"/>
<evidence type="ECO:0000313" key="5">
    <source>
        <dbReference type="Proteomes" id="UP000095649"/>
    </source>
</evidence>
<dbReference type="Proteomes" id="UP000095649">
    <property type="component" value="Unassembled WGS sequence"/>
</dbReference>
<evidence type="ECO:0000259" key="3">
    <source>
        <dbReference type="Pfam" id="PF26079"/>
    </source>
</evidence>
<feature type="domain" description="Baseplate J-like central" evidence="2">
    <location>
        <begin position="241"/>
        <end position="304"/>
    </location>
</feature>